<dbReference type="SUPFAM" id="SSF55785">
    <property type="entry name" value="PYP-like sensor domain (PAS domain)"/>
    <property type="match status" value="5"/>
</dbReference>
<dbReference type="SMART" id="SM00052">
    <property type="entry name" value="EAL"/>
    <property type="match status" value="1"/>
</dbReference>
<dbReference type="PROSITE" id="PS50887">
    <property type="entry name" value="GGDEF"/>
    <property type="match status" value="1"/>
</dbReference>
<evidence type="ECO:0000313" key="6">
    <source>
        <dbReference type="EMBL" id="MCK9684509.1"/>
    </source>
</evidence>
<dbReference type="FunFam" id="3.30.70.270:FF:000001">
    <property type="entry name" value="Diguanylate cyclase domain protein"/>
    <property type="match status" value="1"/>
</dbReference>
<evidence type="ECO:0000259" key="4">
    <source>
        <dbReference type="PROSITE" id="PS50883"/>
    </source>
</evidence>
<feature type="domain" description="PAC" evidence="3">
    <location>
        <begin position="551"/>
        <end position="602"/>
    </location>
</feature>
<dbReference type="Proteomes" id="UP001139353">
    <property type="component" value="Unassembled WGS sequence"/>
</dbReference>
<dbReference type="CDD" id="cd01949">
    <property type="entry name" value="GGDEF"/>
    <property type="match status" value="1"/>
</dbReference>
<comment type="caution">
    <text evidence="6">The sequence shown here is derived from an EMBL/GenBank/DDBJ whole genome shotgun (WGS) entry which is preliminary data.</text>
</comment>
<dbReference type="GO" id="GO:0003824">
    <property type="term" value="F:catalytic activity"/>
    <property type="evidence" value="ECO:0007669"/>
    <property type="project" value="UniProtKB-ARBA"/>
</dbReference>
<dbReference type="CDD" id="cd19410">
    <property type="entry name" value="HK9-like_sensor"/>
    <property type="match status" value="1"/>
</dbReference>
<dbReference type="SMART" id="SM00086">
    <property type="entry name" value="PAC"/>
    <property type="match status" value="4"/>
</dbReference>
<proteinExistence type="predicted"/>
<dbReference type="InterPro" id="IPR013655">
    <property type="entry name" value="PAS_fold_3"/>
</dbReference>
<dbReference type="SUPFAM" id="SSF55073">
    <property type="entry name" value="Nucleotide cyclase"/>
    <property type="match status" value="1"/>
</dbReference>
<feature type="domain" description="PAC" evidence="3">
    <location>
        <begin position="420"/>
        <end position="476"/>
    </location>
</feature>
<keyword evidence="1" id="KW-1133">Transmembrane helix</keyword>
<dbReference type="SMART" id="SM00267">
    <property type="entry name" value="GGDEF"/>
    <property type="match status" value="1"/>
</dbReference>
<dbReference type="InterPro" id="IPR000700">
    <property type="entry name" value="PAS-assoc_C"/>
</dbReference>
<feature type="domain" description="PAC" evidence="3">
    <location>
        <begin position="678"/>
        <end position="730"/>
    </location>
</feature>
<dbReference type="InterPro" id="IPR001610">
    <property type="entry name" value="PAC"/>
</dbReference>
<evidence type="ECO:0000256" key="1">
    <source>
        <dbReference type="SAM" id="Phobius"/>
    </source>
</evidence>
<dbReference type="Pfam" id="PF00563">
    <property type="entry name" value="EAL"/>
    <property type="match status" value="1"/>
</dbReference>
<reference evidence="6" key="1">
    <citation type="submission" date="2021-11" db="EMBL/GenBank/DDBJ databases">
        <title>BS-T2-15 a new species belonging to the Comamonadaceae family isolated from the soil of a French oak forest.</title>
        <authorList>
            <person name="Mieszkin S."/>
            <person name="Alain K."/>
        </authorList>
    </citation>
    <scope>NUCLEOTIDE SEQUENCE</scope>
    <source>
        <strain evidence="6">BS-T2-15</strain>
    </source>
</reference>
<dbReference type="InterPro" id="IPR000014">
    <property type="entry name" value="PAS"/>
</dbReference>
<dbReference type="InterPro" id="IPR035919">
    <property type="entry name" value="EAL_sf"/>
</dbReference>
<feature type="domain" description="GGDEF" evidence="5">
    <location>
        <begin position="893"/>
        <end position="1026"/>
    </location>
</feature>
<evidence type="ECO:0000259" key="2">
    <source>
        <dbReference type="PROSITE" id="PS50112"/>
    </source>
</evidence>
<dbReference type="Gene3D" id="3.30.70.270">
    <property type="match status" value="1"/>
</dbReference>
<dbReference type="InterPro" id="IPR000160">
    <property type="entry name" value="GGDEF_dom"/>
</dbReference>
<dbReference type="EMBL" id="JAJLJH010000001">
    <property type="protein sequence ID" value="MCK9684509.1"/>
    <property type="molecule type" value="Genomic_DNA"/>
</dbReference>
<dbReference type="InterPro" id="IPR013767">
    <property type="entry name" value="PAS_fold"/>
</dbReference>
<dbReference type="PROSITE" id="PS50112">
    <property type="entry name" value="PAS"/>
    <property type="match status" value="3"/>
</dbReference>
<dbReference type="Pfam" id="PF00990">
    <property type="entry name" value="GGDEF"/>
    <property type="match status" value="1"/>
</dbReference>
<dbReference type="InterPro" id="IPR001633">
    <property type="entry name" value="EAL_dom"/>
</dbReference>
<evidence type="ECO:0000259" key="5">
    <source>
        <dbReference type="PROSITE" id="PS50887"/>
    </source>
</evidence>
<feature type="transmembrane region" description="Helical" evidence="1">
    <location>
        <begin position="186"/>
        <end position="206"/>
    </location>
</feature>
<sequence>MNRSSVRLRRAFALVVAIGVAVLGGVAWTIHVQSVRLDETAGWANRTRMSVAAVQAVALAALDAESAQRSILLGSPIGLARYREAVASAKRNLDILTREIGDDPEQVQLLQGLRMAMESHFARLDRSIALMPGQPEQARAVVFDGSGRQVRRDIQSFAQAMIATEGHRYDERIVAARDVRHAIETLATVLLMLLVTVMSGGAVYILRELRTRAAMTAALVESRTRLELGERRLRAIADNMPAYIAYVDKTETYRFTNAAFKTLFGVPHEAFIGRSVTEMMGEARRDELAPYIAEALRGHAVHFERRGMGEQPDATFMVSYVPDFNAAGGVDGYYVMSLDISARKQAELALANSERRLRTITDNLPATIVRMDTNLVCSYANEHMRRLYGIDPALLVGMSHRAFRGEEEWALIGPNVEAALRGEVRRFEVPALINGRQQWVQQNLIPETDTDGRIVGYLSVTFDISERKQQEEELRKSELFLDRTGKMAGVGGWEVDLVTGLVVWSRETRRIHGVGDDYVPDLQAALQFYAPEARETLQDAIRSAMTDGTPWDMELPFVRIDGRRLWVRAVGSAEFASGVPVRLVGAFQDISDKVAQRLEIKEINDRVALATESGGIGIWELDIATGELIWDARMYQLFGDNSGGRASPVLLWNERVHPDDLPGLQEAMRQATLGDRMLDRDYRVVLEDGRIRHLRGTARARRDADGKPRCLIGAAWDITELRELAASLAEDRSLLSVTLESIGDAVITTNARGQITWLNPVAERLTGWTSLEAIGRVLTQVFHIVDEATREPAPDPVKACLEQGRRVAQSTNTLLLSRNGDEFGIQDSIAPIRRDDGTVLGTVLVFHDVSEQRRLTGEMSWRATHDALTGLVNRTEFEARVGRLLQSAQDSGGEHALLYIDLDQFKLVNDACGHTVGDQLLQQMARMLVDSVRTRDTVARLGGDEFAILMERCTVDQAQRVAQKLCDRMDDFRFVHEERRFRIGMSIGLVPVDRRWQTTAAIQQAADTACYAAKEAGRNRVHTWFDTDVAMRERQYEMQWVTRIEHALDEDGFVLYAQRLTPLRGAPSATPGVHAEVLLRMRQGDGPLVAPGAFLPAAERFHLASRIDRWVLRRVVDWMAALEDPSRIELLSVNLSGQSVGDKTFHRWALEVLARAGPRICGALCLEITETAAVTNIADAAAFIDQVREHGVKVALDDFGAGAASFGYLKTLRVDTLKIDGQFVRDLVDDPLDEVAVRCFADVAKVMGLTTVAEFVDKPAVLERLHAMGVDFAQGFLMHEPAPIDELIEPVPELAQR</sequence>
<feature type="transmembrane region" description="Helical" evidence="1">
    <location>
        <begin position="12"/>
        <end position="31"/>
    </location>
</feature>
<feature type="domain" description="PAS" evidence="2">
    <location>
        <begin position="353"/>
        <end position="423"/>
    </location>
</feature>
<dbReference type="CDD" id="cd01948">
    <property type="entry name" value="EAL"/>
    <property type="match status" value="1"/>
</dbReference>
<dbReference type="Pfam" id="PF05227">
    <property type="entry name" value="CHASE3"/>
    <property type="match status" value="1"/>
</dbReference>
<dbReference type="InterPro" id="IPR007891">
    <property type="entry name" value="CHASE3"/>
</dbReference>
<accession>A0A9X1YE39</accession>
<dbReference type="InterPro" id="IPR043128">
    <property type="entry name" value="Rev_trsase/Diguanyl_cyclase"/>
</dbReference>
<keyword evidence="1" id="KW-0812">Transmembrane</keyword>
<keyword evidence="1" id="KW-0472">Membrane</keyword>
<dbReference type="GO" id="GO:0006355">
    <property type="term" value="P:regulation of DNA-templated transcription"/>
    <property type="evidence" value="ECO:0007669"/>
    <property type="project" value="InterPro"/>
</dbReference>
<name>A0A9X1YE39_9BURK</name>
<organism evidence="6 7">
    <name type="scientific">Scleromatobacter humisilvae</name>
    <dbReference type="NCBI Taxonomy" id="2897159"/>
    <lineage>
        <taxon>Bacteria</taxon>
        <taxon>Pseudomonadati</taxon>
        <taxon>Pseudomonadota</taxon>
        <taxon>Betaproteobacteria</taxon>
        <taxon>Burkholderiales</taxon>
        <taxon>Sphaerotilaceae</taxon>
        <taxon>Scleromatobacter</taxon>
    </lineage>
</organism>
<dbReference type="RefSeq" id="WP_275680537.1">
    <property type="nucleotide sequence ID" value="NZ_JAJLJH010000001.1"/>
</dbReference>
<dbReference type="SMART" id="SM00091">
    <property type="entry name" value="PAS"/>
    <property type="match status" value="4"/>
</dbReference>
<dbReference type="SUPFAM" id="SSF141868">
    <property type="entry name" value="EAL domain-like"/>
    <property type="match status" value="1"/>
</dbReference>
<feature type="domain" description="EAL" evidence="4">
    <location>
        <begin position="1037"/>
        <end position="1295"/>
    </location>
</feature>
<gene>
    <name evidence="6" type="ORF">LPC04_02175</name>
</gene>
<dbReference type="Pfam" id="PF08447">
    <property type="entry name" value="PAS_3"/>
    <property type="match status" value="2"/>
</dbReference>
<dbReference type="PANTHER" id="PTHR44757:SF4">
    <property type="entry name" value="DIGUANYLATE CYCLASE DGCE-RELATED"/>
    <property type="match status" value="1"/>
</dbReference>
<dbReference type="NCBIfam" id="TIGR00254">
    <property type="entry name" value="GGDEF"/>
    <property type="match status" value="1"/>
</dbReference>
<protein>
    <submittedName>
        <fullName evidence="6">PAS domain S-box protein</fullName>
    </submittedName>
</protein>
<dbReference type="InterPro" id="IPR052155">
    <property type="entry name" value="Biofilm_reg_signaling"/>
</dbReference>
<dbReference type="PROSITE" id="PS50113">
    <property type="entry name" value="PAC"/>
    <property type="match status" value="4"/>
</dbReference>
<dbReference type="CDD" id="cd00130">
    <property type="entry name" value="PAS"/>
    <property type="match status" value="4"/>
</dbReference>
<evidence type="ECO:0000259" key="3">
    <source>
        <dbReference type="PROSITE" id="PS50113"/>
    </source>
</evidence>
<dbReference type="Pfam" id="PF00989">
    <property type="entry name" value="PAS"/>
    <property type="match status" value="1"/>
</dbReference>
<dbReference type="InterPro" id="IPR029787">
    <property type="entry name" value="Nucleotide_cyclase"/>
</dbReference>
<dbReference type="InterPro" id="IPR013656">
    <property type="entry name" value="PAS_4"/>
</dbReference>
<dbReference type="Gene3D" id="3.20.20.450">
    <property type="entry name" value="EAL domain"/>
    <property type="match status" value="1"/>
</dbReference>
<evidence type="ECO:0000313" key="7">
    <source>
        <dbReference type="Proteomes" id="UP001139353"/>
    </source>
</evidence>
<dbReference type="Gene3D" id="3.30.450.20">
    <property type="entry name" value="PAS domain"/>
    <property type="match status" value="5"/>
</dbReference>
<feature type="domain" description="PAS" evidence="2">
    <location>
        <begin position="229"/>
        <end position="299"/>
    </location>
</feature>
<dbReference type="PANTHER" id="PTHR44757">
    <property type="entry name" value="DIGUANYLATE CYCLASE DGCP"/>
    <property type="match status" value="1"/>
</dbReference>
<feature type="domain" description="PAC" evidence="3">
    <location>
        <begin position="809"/>
        <end position="861"/>
    </location>
</feature>
<dbReference type="NCBIfam" id="TIGR00229">
    <property type="entry name" value="sensory_box"/>
    <property type="match status" value="3"/>
</dbReference>
<dbReference type="Gene3D" id="2.10.70.100">
    <property type="match status" value="1"/>
</dbReference>
<dbReference type="PROSITE" id="PS50883">
    <property type="entry name" value="EAL"/>
    <property type="match status" value="1"/>
</dbReference>
<dbReference type="Pfam" id="PF08448">
    <property type="entry name" value="PAS_4"/>
    <property type="match status" value="2"/>
</dbReference>
<dbReference type="InterPro" id="IPR035965">
    <property type="entry name" value="PAS-like_dom_sf"/>
</dbReference>
<feature type="domain" description="PAS" evidence="2">
    <location>
        <begin position="731"/>
        <end position="804"/>
    </location>
</feature>
<keyword evidence="7" id="KW-1185">Reference proteome</keyword>